<dbReference type="GO" id="GO:0005829">
    <property type="term" value="C:cytosol"/>
    <property type="evidence" value="ECO:0007669"/>
    <property type="project" value="TreeGrafter"/>
</dbReference>
<evidence type="ECO:0000256" key="3">
    <source>
        <dbReference type="ARBA" id="ARBA00016943"/>
    </source>
</evidence>
<name>A0A265N7R7_9BACI</name>
<dbReference type="GO" id="GO:0046872">
    <property type="term" value="F:metal ion binding"/>
    <property type="evidence" value="ECO:0007669"/>
    <property type="project" value="UniProtKB-KW"/>
</dbReference>
<keyword evidence="4 12" id="KW-0808">Transferase</keyword>
<comment type="subcellular location">
    <subcellularLocation>
        <location evidence="12">Cytoplasm</location>
    </subcellularLocation>
</comment>
<dbReference type="Pfam" id="PF00294">
    <property type="entry name" value="PfkB"/>
    <property type="match status" value="1"/>
</dbReference>
<feature type="binding site" evidence="12">
    <location>
        <begin position="41"/>
        <end position="45"/>
    </location>
    <ligand>
        <name>substrate</name>
    </ligand>
</feature>
<comment type="cofactor">
    <cofactor evidence="12">
        <name>Mg(2+)</name>
        <dbReference type="ChEBI" id="CHEBI:18420"/>
    </cofactor>
    <text evidence="12">Requires a divalent cation, most likely magnesium in vivo, as an electrophilic catalyst to aid phosphoryl group transfer. It is the chelate of the metal and the nucleotide that is the actual substrate.</text>
</comment>
<feature type="binding site" evidence="12">
    <location>
        <position position="141"/>
    </location>
    <ligand>
        <name>substrate</name>
    </ligand>
</feature>
<dbReference type="GO" id="GO:0004747">
    <property type="term" value="F:ribokinase activity"/>
    <property type="evidence" value="ECO:0007669"/>
    <property type="project" value="UniProtKB-UniRule"/>
</dbReference>
<evidence type="ECO:0000256" key="2">
    <source>
        <dbReference type="ARBA" id="ARBA00012035"/>
    </source>
</evidence>
<dbReference type="PANTHER" id="PTHR10584">
    <property type="entry name" value="SUGAR KINASE"/>
    <property type="match status" value="1"/>
</dbReference>
<keyword evidence="10 12" id="KW-0630">Potassium</keyword>
<organism evidence="14 15">
    <name type="scientific">Virgibacillus indicus</name>
    <dbReference type="NCBI Taxonomy" id="2024554"/>
    <lineage>
        <taxon>Bacteria</taxon>
        <taxon>Bacillati</taxon>
        <taxon>Bacillota</taxon>
        <taxon>Bacilli</taxon>
        <taxon>Bacillales</taxon>
        <taxon>Bacillaceae</taxon>
        <taxon>Virgibacillus</taxon>
    </lineage>
</organism>
<keyword evidence="6 12" id="KW-0547">Nucleotide-binding</keyword>
<evidence type="ECO:0000256" key="8">
    <source>
        <dbReference type="ARBA" id="ARBA00022840"/>
    </source>
</evidence>
<keyword evidence="9 12" id="KW-0460">Magnesium</keyword>
<evidence type="ECO:0000256" key="5">
    <source>
        <dbReference type="ARBA" id="ARBA00022723"/>
    </source>
</evidence>
<comment type="function">
    <text evidence="12">Catalyzes the phosphorylation of ribose at O-5 in a reaction requiring ATP and magnesium. The resulting D-ribose-5-phosphate can then be used either for sythesis of nucleotides, histidine, and tryptophan, or as a component of the pentose phosphate pathway.</text>
</comment>
<dbReference type="InterPro" id="IPR002173">
    <property type="entry name" value="Carboh/pur_kinase_PfkB_CS"/>
</dbReference>
<feature type="binding site" evidence="12">
    <location>
        <position position="285"/>
    </location>
    <ligand>
        <name>K(+)</name>
        <dbReference type="ChEBI" id="CHEBI:29103"/>
    </ligand>
</feature>
<comment type="catalytic activity">
    <reaction evidence="12">
        <text>D-ribose + ATP = D-ribose 5-phosphate + ADP + H(+)</text>
        <dbReference type="Rhea" id="RHEA:13697"/>
        <dbReference type="ChEBI" id="CHEBI:15378"/>
        <dbReference type="ChEBI" id="CHEBI:30616"/>
        <dbReference type="ChEBI" id="CHEBI:47013"/>
        <dbReference type="ChEBI" id="CHEBI:78346"/>
        <dbReference type="ChEBI" id="CHEBI:456216"/>
        <dbReference type="EC" id="2.7.1.15"/>
    </reaction>
</comment>
<keyword evidence="7 12" id="KW-0418">Kinase</keyword>
<keyword evidence="11 12" id="KW-0119">Carbohydrate metabolism</keyword>
<dbReference type="RefSeq" id="WP_094886309.1">
    <property type="nucleotide sequence ID" value="NZ_NPMS01000006.1"/>
</dbReference>
<keyword evidence="15" id="KW-1185">Reference proteome</keyword>
<comment type="similarity">
    <text evidence="1">Belongs to the carbohydrate kinase pfkB family.</text>
</comment>
<feature type="binding site" evidence="12">
    <location>
        <position position="274"/>
    </location>
    <ligand>
        <name>ATP</name>
        <dbReference type="ChEBI" id="CHEBI:30616"/>
    </ligand>
</feature>
<dbReference type="InterPro" id="IPR011611">
    <property type="entry name" value="PfkB_dom"/>
</dbReference>
<dbReference type="InterPro" id="IPR011877">
    <property type="entry name" value="Ribokinase"/>
</dbReference>
<feature type="binding site" evidence="12">
    <location>
        <begin position="249"/>
        <end position="250"/>
    </location>
    <ligand>
        <name>ATP</name>
        <dbReference type="ChEBI" id="CHEBI:30616"/>
    </ligand>
</feature>
<dbReference type="InterPro" id="IPR029056">
    <property type="entry name" value="Ribokinase-like"/>
</dbReference>
<comment type="similarity">
    <text evidence="12">Belongs to the carbohydrate kinase PfkB family. Ribokinase subfamily.</text>
</comment>
<feature type="binding site" evidence="12">
    <location>
        <position position="283"/>
    </location>
    <ligand>
        <name>K(+)</name>
        <dbReference type="ChEBI" id="CHEBI:29103"/>
    </ligand>
</feature>
<dbReference type="EC" id="2.7.1.15" evidence="2 12"/>
<dbReference type="GO" id="GO:0005524">
    <property type="term" value="F:ATP binding"/>
    <property type="evidence" value="ECO:0007669"/>
    <property type="project" value="UniProtKB-UniRule"/>
</dbReference>
<sequence>MNKPKVTVIGSANIDLVTQTNSFPKLGETLLGKDFQHFPGGKGANQAVAAARLGGDVTFIGCVGDDDYGKQIKENLQIENVNVEHIFTSEIVESGIANIVVAEKDNAIIVIPGANHELNPEYVHSLADVILASDVIVLQLEIPIETVKAAVSVAHKGNVPIVLNPAPALPLPEELLQQITYITPNETEIKVLTDEEDIDRSIEQLFAIGSKNVILTRGHKGVAYGSSENQSVRHYEACRVEVTDTTGAGDTFNAAFAVSIAEGKNISEAINYANAAAGLSITKLGAQTGMPTFKEVKEFNFKNVEEKK</sequence>
<gene>
    <name evidence="12 14" type="primary">rbsK</name>
    <name evidence="14" type="ORF">CIL03_13035</name>
</gene>
<dbReference type="OrthoDB" id="9775849at2"/>
<accession>A0A265N7R7</accession>
<keyword evidence="8 12" id="KW-0067">ATP-binding</keyword>
<comment type="activity regulation">
    <text evidence="12">Activated by a monovalent cation that binds near, but not in, the active site. The most likely occupant of the site in vivo is potassium. Ion binding induces a conformational change that may alter substrate affinity.</text>
</comment>
<evidence type="ECO:0000256" key="9">
    <source>
        <dbReference type="ARBA" id="ARBA00022842"/>
    </source>
</evidence>
<feature type="binding site" evidence="12">
    <location>
        <position position="244"/>
    </location>
    <ligand>
        <name>K(+)</name>
        <dbReference type="ChEBI" id="CHEBI:29103"/>
    </ligand>
</feature>
<dbReference type="HAMAP" id="MF_01987">
    <property type="entry name" value="Ribokinase"/>
    <property type="match status" value="1"/>
</dbReference>
<protein>
    <recommendedName>
        <fullName evidence="3 12">Ribokinase</fullName>
        <shortName evidence="12">RK</shortName>
        <ecNumber evidence="2 12">2.7.1.15</ecNumber>
    </recommendedName>
</protein>
<evidence type="ECO:0000256" key="12">
    <source>
        <dbReference type="HAMAP-Rule" id="MF_01987"/>
    </source>
</evidence>
<keyword evidence="5 12" id="KW-0479">Metal-binding</keyword>
<feature type="binding site" evidence="12">
    <location>
        <position position="246"/>
    </location>
    <ligand>
        <name>K(+)</name>
        <dbReference type="ChEBI" id="CHEBI:29103"/>
    </ligand>
</feature>
<evidence type="ECO:0000256" key="4">
    <source>
        <dbReference type="ARBA" id="ARBA00022679"/>
    </source>
</evidence>
<reference evidence="14 15" key="1">
    <citation type="submission" date="2017-08" db="EMBL/GenBank/DDBJ databases">
        <title>Virgibacillus indicus sp. nov. and Virgibacillus profoundi sp. nov, two moderately halophilic bacteria isolated from marine sediment by using the Microfluidic Streak Plate.</title>
        <authorList>
            <person name="Xu B."/>
            <person name="Hu B."/>
            <person name="Wang J."/>
            <person name="Zhu Y."/>
            <person name="Huang L."/>
            <person name="Du W."/>
            <person name="Huang Y."/>
        </authorList>
    </citation>
    <scope>NUCLEOTIDE SEQUENCE [LARGE SCALE GENOMIC DNA]</scope>
    <source>
        <strain evidence="14 15">IO3-P2-C2</strain>
    </source>
</reference>
<comment type="subunit">
    <text evidence="12">Homodimer.</text>
</comment>
<feature type="binding site" evidence="12">
    <location>
        <begin position="13"/>
        <end position="15"/>
    </location>
    <ligand>
        <name>substrate</name>
    </ligand>
</feature>
<evidence type="ECO:0000256" key="10">
    <source>
        <dbReference type="ARBA" id="ARBA00022958"/>
    </source>
</evidence>
<evidence type="ECO:0000256" key="1">
    <source>
        <dbReference type="ARBA" id="ARBA00005380"/>
    </source>
</evidence>
<dbReference type="AlphaFoldDB" id="A0A265N7R7"/>
<dbReference type="CDD" id="cd01174">
    <property type="entry name" value="ribokinase"/>
    <property type="match status" value="1"/>
</dbReference>
<dbReference type="UniPathway" id="UPA00916">
    <property type="reaction ID" value="UER00889"/>
</dbReference>
<comment type="caution">
    <text evidence="12">Lacks conserved residue(s) required for the propagation of feature annotation.</text>
</comment>
<dbReference type="NCBIfam" id="TIGR02152">
    <property type="entry name" value="D_ribokin_bact"/>
    <property type="match status" value="1"/>
</dbReference>
<dbReference type="Gene3D" id="3.40.1190.20">
    <property type="match status" value="1"/>
</dbReference>
<evidence type="ECO:0000313" key="14">
    <source>
        <dbReference type="EMBL" id="OZU88052.1"/>
    </source>
</evidence>
<evidence type="ECO:0000256" key="6">
    <source>
        <dbReference type="ARBA" id="ARBA00022741"/>
    </source>
</evidence>
<keyword evidence="12" id="KW-0963">Cytoplasm</keyword>
<feature type="binding site" evidence="12">
    <location>
        <position position="250"/>
    </location>
    <ligand>
        <name>substrate</name>
    </ligand>
</feature>
<evidence type="ECO:0000256" key="11">
    <source>
        <dbReference type="ARBA" id="ARBA00023277"/>
    </source>
</evidence>
<comment type="caution">
    <text evidence="14">The sequence shown here is derived from an EMBL/GenBank/DDBJ whole genome shotgun (WGS) entry which is preliminary data.</text>
</comment>
<dbReference type="SUPFAM" id="SSF53613">
    <property type="entry name" value="Ribokinase-like"/>
    <property type="match status" value="1"/>
</dbReference>
<feature type="binding site" evidence="12">
    <location>
        <position position="280"/>
    </location>
    <ligand>
        <name>K(+)</name>
        <dbReference type="ChEBI" id="CHEBI:29103"/>
    </ligand>
</feature>
<feature type="binding site" evidence="12">
    <location>
        <position position="185"/>
    </location>
    <ligand>
        <name>ATP</name>
        <dbReference type="ChEBI" id="CHEBI:30616"/>
    </ligand>
</feature>
<evidence type="ECO:0000313" key="15">
    <source>
        <dbReference type="Proteomes" id="UP000216498"/>
    </source>
</evidence>
<dbReference type="PROSITE" id="PS00584">
    <property type="entry name" value="PFKB_KINASES_2"/>
    <property type="match status" value="1"/>
</dbReference>
<evidence type="ECO:0000256" key="7">
    <source>
        <dbReference type="ARBA" id="ARBA00022777"/>
    </source>
</evidence>
<dbReference type="GO" id="GO:0019303">
    <property type="term" value="P:D-ribose catabolic process"/>
    <property type="evidence" value="ECO:0007669"/>
    <property type="project" value="UniProtKB-UniRule"/>
</dbReference>
<dbReference type="PANTHER" id="PTHR10584:SF166">
    <property type="entry name" value="RIBOKINASE"/>
    <property type="match status" value="1"/>
</dbReference>
<evidence type="ECO:0000259" key="13">
    <source>
        <dbReference type="Pfam" id="PF00294"/>
    </source>
</evidence>
<feature type="active site" description="Proton acceptor" evidence="12">
    <location>
        <position position="250"/>
    </location>
</feature>
<proteinExistence type="inferred from homology"/>
<dbReference type="Proteomes" id="UP000216498">
    <property type="component" value="Unassembled WGS sequence"/>
</dbReference>
<dbReference type="PRINTS" id="PR00990">
    <property type="entry name" value="RIBOKINASE"/>
</dbReference>
<dbReference type="InterPro" id="IPR002139">
    <property type="entry name" value="Ribo/fructo_kinase"/>
</dbReference>
<feature type="domain" description="Carbohydrate kinase PfkB" evidence="13">
    <location>
        <begin position="4"/>
        <end position="292"/>
    </location>
</feature>
<feature type="binding site" evidence="12">
    <location>
        <begin position="216"/>
        <end position="221"/>
    </location>
    <ligand>
        <name>ATP</name>
        <dbReference type="ChEBI" id="CHEBI:30616"/>
    </ligand>
</feature>
<dbReference type="EMBL" id="NPMS01000006">
    <property type="protein sequence ID" value="OZU88052.1"/>
    <property type="molecule type" value="Genomic_DNA"/>
</dbReference>
<comment type="pathway">
    <text evidence="12">Carbohydrate metabolism; D-ribose degradation; D-ribose 5-phosphate from beta-D-ribopyranose: step 2/2.</text>
</comment>